<evidence type="ECO:0000256" key="11">
    <source>
        <dbReference type="RuleBase" id="RU000682"/>
    </source>
</evidence>
<dbReference type="InterPro" id="IPR050848">
    <property type="entry name" value="Homeobox_TF"/>
</dbReference>
<keyword evidence="15" id="KW-1185">Reference proteome</keyword>
<proteinExistence type="inferred from homology"/>
<dbReference type="PRINTS" id="PR00031">
    <property type="entry name" value="HTHREPRESSR"/>
</dbReference>
<dbReference type="InterPro" id="IPR009057">
    <property type="entry name" value="Homeodomain-like_sf"/>
</dbReference>
<dbReference type="GO" id="GO:0000981">
    <property type="term" value="F:DNA-binding transcription factor activity, RNA polymerase II-specific"/>
    <property type="evidence" value="ECO:0007669"/>
    <property type="project" value="InterPro"/>
</dbReference>
<evidence type="ECO:0000313" key="15">
    <source>
        <dbReference type="Proteomes" id="UP001162480"/>
    </source>
</evidence>
<dbReference type="GO" id="GO:0003677">
    <property type="term" value="F:DNA binding"/>
    <property type="evidence" value="ECO:0007669"/>
    <property type="project" value="UniProtKB-UniRule"/>
</dbReference>
<dbReference type="Proteomes" id="UP001162480">
    <property type="component" value="Chromosome 20"/>
</dbReference>
<dbReference type="PANTHER" id="PTHR24333:SF8">
    <property type="entry name" value="HOMEOBOX PROTEIN CEH-62"/>
    <property type="match status" value="1"/>
</dbReference>
<evidence type="ECO:0000259" key="13">
    <source>
        <dbReference type="PROSITE" id="PS50071"/>
    </source>
</evidence>
<dbReference type="EMBL" id="OX597833">
    <property type="protein sequence ID" value="CAI9737534.1"/>
    <property type="molecule type" value="Genomic_DNA"/>
</dbReference>
<dbReference type="PROSITE" id="PS00027">
    <property type="entry name" value="HOMEOBOX_1"/>
    <property type="match status" value="1"/>
</dbReference>
<comment type="similarity">
    <text evidence="2">Belongs to the distal-less homeobox family.</text>
</comment>
<evidence type="ECO:0000256" key="2">
    <source>
        <dbReference type="ARBA" id="ARBA00007916"/>
    </source>
</evidence>
<evidence type="ECO:0000256" key="1">
    <source>
        <dbReference type="ARBA" id="ARBA00004123"/>
    </source>
</evidence>
<reference evidence="14" key="1">
    <citation type="submission" date="2023-08" db="EMBL/GenBank/DDBJ databases">
        <authorList>
            <person name="Alioto T."/>
            <person name="Alioto T."/>
            <person name="Gomez Garrido J."/>
        </authorList>
    </citation>
    <scope>NUCLEOTIDE SEQUENCE</scope>
</reference>
<evidence type="ECO:0000256" key="9">
    <source>
        <dbReference type="ARBA" id="ARBA00073831"/>
    </source>
</evidence>
<dbReference type="InterPro" id="IPR001356">
    <property type="entry name" value="HD"/>
</dbReference>
<keyword evidence="5 10" id="KW-0371">Homeobox</keyword>
<keyword evidence="7" id="KW-0804">Transcription</keyword>
<gene>
    <name evidence="14" type="ORF">OCTVUL_1B009094</name>
</gene>
<evidence type="ECO:0000256" key="10">
    <source>
        <dbReference type="PROSITE-ProRule" id="PRU00108"/>
    </source>
</evidence>
<dbReference type="PRINTS" id="PR00024">
    <property type="entry name" value="HOMEOBOX"/>
</dbReference>
<feature type="compositionally biased region" description="Basic and acidic residues" evidence="12">
    <location>
        <begin position="201"/>
        <end position="210"/>
    </location>
</feature>
<dbReference type="InterPro" id="IPR020479">
    <property type="entry name" value="HD_metazoa"/>
</dbReference>
<evidence type="ECO:0000256" key="5">
    <source>
        <dbReference type="ARBA" id="ARBA00023155"/>
    </source>
</evidence>
<evidence type="ECO:0000256" key="7">
    <source>
        <dbReference type="ARBA" id="ARBA00023163"/>
    </source>
</evidence>
<dbReference type="SMART" id="SM00389">
    <property type="entry name" value="HOX"/>
    <property type="match status" value="1"/>
</dbReference>
<accession>A0AA36BP05</accession>
<feature type="region of interest" description="Disordered" evidence="12">
    <location>
        <begin position="192"/>
        <end position="230"/>
    </location>
</feature>
<dbReference type="GO" id="GO:0005634">
    <property type="term" value="C:nucleus"/>
    <property type="evidence" value="ECO:0007669"/>
    <property type="project" value="UniProtKB-SubCell"/>
</dbReference>
<dbReference type="SUPFAM" id="SSF46689">
    <property type="entry name" value="Homeodomain-like"/>
    <property type="match status" value="1"/>
</dbReference>
<dbReference type="FunFam" id="1.10.10.60:FF:000173">
    <property type="entry name" value="brain-specific homeobox protein homolog"/>
    <property type="match status" value="1"/>
</dbReference>
<feature type="DNA-binding region" description="Homeobox" evidence="10">
    <location>
        <begin position="140"/>
        <end position="199"/>
    </location>
</feature>
<keyword evidence="8 10" id="KW-0539">Nucleus</keyword>
<dbReference type="InterPro" id="IPR000047">
    <property type="entry name" value="HTH_motif"/>
</dbReference>
<feature type="domain" description="Homeobox" evidence="13">
    <location>
        <begin position="138"/>
        <end position="198"/>
    </location>
</feature>
<evidence type="ECO:0000256" key="4">
    <source>
        <dbReference type="ARBA" id="ARBA00023125"/>
    </source>
</evidence>
<dbReference type="AlphaFoldDB" id="A0AA36BP05"/>
<evidence type="ECO:0000256" key="3">
    <source>
        <dbReference type="ARBA" id="ARBA00023015"/>
    </source>
</evidence>
<dbReference type="Gene3D" id="1.10.10.60">
    <property type="entry name" value="Homeodomain-like"/>
    <property type="match status" value="1"/>
</dbReference>
<evidence type="ECO:0000256" key="12">
    <source>
        <dbReference type="SAM" id="MobiDB-lite"/>
    </source>
</evidence>
<keyword evidence="3" id="KW-0805">Transcription regulation</keyword>
<dbReference type="PANTHER" id="PTHR24333">
    <property type="entry name" value="HOMEO BOX HB9 LIKE A-RELATED"/>
    <property type="match status" value="1"/>
</dbReference>
<evidence type="ECO:0000256" key="8">
    <source>
        <dbReference type="ARBA" id="ARBA00023242"/>
    </source>
</evidence>
<sequence>MSLVYNDEITILRAPMMNLSSYSDPHNNRHTSFFIEDILLNKPKRLQVRDYQNLGLGRSHFSDYGTAAAAAAAAAAAYPYSVHHAAAAAAALLPHQVIAAQNQLYIPRAATEQSFLVPTTGFPLPPLFQHDVNGGKQCRRRKARTVFSDQQLNGLEKRFEAQRYLSTPERVELASQLSLSETQVKTWFQNRRMKHKKMQRKVHEDHEMRKTSKSTEPGNHTATSSCNRKQSGLDDLTLVSVDAEVDVDSEMDSSRELSHHGDPCSDIDTVEINVVDTDAARYRRALLNS</sequence>
<dbReference type="CDD" id="cd00086">
    <property type="entry name" value="homeodomain"/>
    <property type="match status" value="1"/>
</dbReference>
<dbReference type="InterPro" id="IPR017970">
    <property type="entry name" value="Homeobox_CS"/>
</dbReference>
<organism evidence="14 15">
    <name type="scientific">Octopus vulgaris</name>
    <name type="common">Common octopus</name>
    <dbReference type="NCBI Taxonomy" id="6645"/>
    <lineage>
        <taxon>Eukaryota</taxon>
        <taxon>Metazoa</taxon>
        <taxon>Spiralia</taxon>
        <taxon>Lophotrochozoa</taxon>
        <taxon>Mollusca</taxon>
        <taxon>Cephalopoda</taxon>
        <taxon>Coleoidea</taxon>
        <taxon>Octopodiformes</taxon>
        <taxon>Octopoda</taxon>
        <taxon>Incirrata</taxon>
        <taxon>Octopodidae</taxon>
        <taxon>Octopus</taxon>
    </lineage>
</organism>
<evidence type="ECO:0000256" key="6">
    <source>
        <dbReference type="ARBA" id="ARBA00023159"/>
    </source>
</evidence>
<protein>
    <recommendedName>
        <fullName evidence="9">Brain-specific homeobox protein homolog</fullName>
    </recommendedName>
</protein>
<feature type="compositionally biased region" description="Polar residues" evidence="12">
    <location>
        <begin position="214"/>
        <end position="230"/>
    </location>
</feature>
<comment type="subcellular location">
    <subcellularLocation>
        <location evidence="1 10 11">Nucleus</location>
    </subcellularLocation>
</comment>
<dbReference type="Pfam" id="PF00046">
    <property type="entry name" value="Homeodomain"/>
    <property type="match status" value="1"/>
</dbReference>
<name>A0AA36BP05_OCTVU</name>
<dbReference type="PROSITE" id="PS50071">
    <property type="entry name" value="HOMEOBOX_2"/>
    <property type="match status" value="1"/>
</dbReference>
<keyword evidence="6" id="KW-0010">Activator</keyword>
<keyword evidence="4 10" id="KW-0238">DNA-binding</keyword>
<evidence type="ECO:0000313" key="14">
    <source>
        <dbReference type="EMBL" id="CAI9737534.1"/>
    </source>
</evidence>